<organism evidence="1 2">
    <name type="scientific">Mycena venus</name>
    <dbReference type="NCBI Taxonomy" id="2733690"/>
    <lineage>
        <taxon>Eukaryota</taxon>
        <taxon>Fungi</taxon>
        <taxon>Dikarya</taxon>
        <taxon>Basidiomycota</taxon>
        <taxon>Agaricomycotina</taxon>
        <taxon>Agaricomycetes</taxon>
        <taxon>Agaricomycetidae</taxon>
        <taxon>Agaricales</taxon>
        <taxon>Marasmiineae</taxon>
        <taxon>Mycenaceae</taxon>
        <taxon>Mycena</taxon>
    </lineage>
</organism>
<protein>
    <recommendedName>
        <fullName evidence="3">Protein kinase domain-containing protein</fullName>
    </recommendedName>
</protein>
<evidence type="ECO:0000313" key="1">
    <source>
        <dbReference type="EMBL" id="KAF7368637.1"/>
    </source>
</evidence>
<dbReference type="AlphaFoldDB" id="A0A8H7DD74"/>
<dbReference type="OrthoDB" id="3063557at2759"/>
<comment type="caution">
    <text evidence="1">The sequence shown here is derived from an EMBL/GenBank/DDBJ whole genome shotgun (WGS) entry which is preliminary data.</text>
</comment>
<dbReference type="Proteomes" id="UP000620124">
    <property type="component" value="Unassembled WGS sequence"/>
</dbReference>
<keyword evidence="2" id="KW-1185">Reference proteome</keyword>
<evidence type="ECO:0000313" key="2">
    <source>
        <dbReference type="Proteomes" id="UP000620124"/>
    </source>
</evidence>
<gene>
    <name evidence="1" type="ORF">MVEN_00187900</name>
</gene>
<proteinExistence type="predicted"/>
<accession>A0A8H7DD74</accession>
<reference evidence="1" key="1">
    <citation type="submission" date="2020-05" db="EMBL/GenBank/DDBJ databases">
        <title>Mycena genomes resolve the evolution of fungal bioluminescence.</title>
        <authorList>
            <person name="Tsai I.J."/>
        </authorList>
    </citation>
    <scope>NUCLEOTIDE SEQUENCE</scope>
    <source>
        <strain evidence="1">CCC161011</strain>
    </source>
</reference>
<sequence length="517" mass="58933">MQAQPETRAGAFFSRSRNFVVSGGNFTSVHNHLVAPGPSDFRIIPLGDLDLQNEINGPGTVSRRHGTDVRRKMYSVKIWQSSSDRRTSAAMYTGKDAEQNWERDLAVYSGIRHPNFLQVHGLVKAHGIYATVFHDDLIPLAELFSFYAGSTITTTYLHWYIYREFWDAGDYFKDISGKWLGDQSYMPWIRRSTGRLAVDIAPSAPEEKIDSICYILQGISVCFLPPPLLGPDPVAKIISSLSLEDYHSLVDAGRKVNFLHGWSYATHERVRLGLLFRGEMQNVPEIGYEVNPSFTIWPWMRNSRLSRESGEILPNGWTRFSISDILTETEPASNLELIIFQNRKPWISQANYIFNLLQITCEHEQYVVIDRVDFHIYFHHGADTPPPGYIFLCPQAHFQTGDGRFWKPANPAYWAFDELGAEPLDTDQAEALGFPSITFHMGVVGNHWPSSAYEGVREFHRRKGFDPESQDVAKHLGYSLWEIASDHKPTFAHIDEMSDAHMRDTVGPDDEDRMILD</sequence>
<evidence type="ECO:0008006" key="3">
    <source>
        <dbReference type="Google" id="ProtNLM"/>
    </source>
</evidence>
<name>A0A8H7DD74_9AGAR</name>
<dbReference type="EMBL" id="JACAZI010000002">
    <property type="protein sequence ID" value="KAF7368637.1"/>
    <property type="molecule type" value="Genomic_DNA"/>
</dbReference>